<evidence type="ECO:0000313" key="2">
    <source>
        <dbReference type="EMBL" id="ABQ41232.1"/>
    </source>
</evidence>
<sequence length="86" mass="9982">MEDPERDKDNKTRSQEEGTIHREGETIIEIKTEDTDALRTTDKTRNLKTGIKGSRWIDDSPEFYLMNCHFPETVASIIVTSRLRVD</sequence>
<protein>
    <submittedName>
        <fullName evidence="2">Male reproductive-related protein</fullName>
    </submittedName>
</protein>
<dbReference type="AlphaFoldDB" id="B8LG42"/>
<accession>B8LG42</accession>
<evidence type="ECO:0000256" key="1">
    <source>
        <dbReference type="SAM" id="MobiDB-lite"/>
    </source>
</evidence>
<dbReference type="EMBL" id="EF364537">
    <property type="protein sequence ID" value="ABQ41232.1"/>
    <property type="molecule type" value="mRNA"/>
</dbReference>
<organism evidence="2">
    <name type="scientific">Macrobrachium rosenbergii</name>
    <name type="common">Giant fresh water prawn</name>
    <dbReference type="NCBI Taxonomy" id="79674"/>
    <lineage>
        <taxon>Eukaryota</taxon>
        <taxon>Metazoa</taxon>
        <taxon>Ecdysozoa</taxon>
        <taxon>Arthropoda</taxon>
        <taxon>Crustacea</taxon>
        <taxon>Multicrustacea</taxon>
        <taxon>Malacostraca</taxon>
        <taxon>Eumalacostraca</taxon>
        <taxon>Eucarida</taxon>
        <taxon>Decapoda</taxon>
        <taxon>Pleocyemata</taxon>
        <taxon>Caridea</taxon>
        <taxon>Palaemonoidea</taxon>
        <taxon>Palaemonidae</taxon>
        <taxon>Macrobrachium</taxon>
    </lineage>
</organism>
<name>B8LG42_MACRS</name>
<reference evidence="2" key="2">
    <citation type="journal article" date="2009" name="Mol. Biotechnol.">
        <title>Full-length normalization subtractive hybridization: a novel method for generating differentially expressed cDNAs.</title>
        <authorList>
            <person name="Dai Z.M."/>
            <person name="Zhu X.J."/>
            <person name="Yang W.J."/>
        </authorList>
    </citation>
    <scope>NUCLEOTIDE SEQUENCE</scope>
</reference>
<reference evidence="2" key="1">
    <citation type="submission" date="2007-01" db="EMBL/GenBank/DDBJ databases">
        <authorList>
            <person name="Dai Z.-M."/>
            <person name="Zhu X.-J."/>
            <person name="Yang W.-J."/>
        </authorList>
    </citation>
    <scope>NUCLEOTIDE SEQUENCE</scope>
</reference>
<proteinExistence type="evidence at transcript level"/>
<feature type="region of interest" description="Disordered" evidence="1">
    <location>
        <begin position="1"/>
        <end position="33"/>
    </location>
</feature>